<proteinExistence type="predicted"/>
<dbReference type="EMBL" id="LT629758">
    <property type="protein sequence ID" value="SDT52688.1"/>
    <property type="molecule type" value="Genomic_DNA"/>
</dbReference>
<organism evidence="1 2">
    <name type="scientific">Actinoplanes derwentensis</name>
    <dbReference type="NCBI Taxonomy" id="113562"/>
    <lineage>
        <taxon>Bacteria</taxon>
        <taxon>Bacillati</taxon>
        <taxon>Actinomycetota</taxon>
        <taxon>Actinomycetes</taxon>
        <taxon>Micromonosporales</taxon>
        <taxon>Micromonosporaceae</taxon>
        <taxon>Actinoplanes</taxon>
    </lineage>
</organism>
<gene>
    <name evidence="1" type="ORF">SAMN04489716_4304</name>
</gene>
<protein>
    <submittedName>
        <fullName evidence="1">Uncharacterized protein</fullName>
    </submittedName>
</protein>
<dbReference type="Proteomes" id="UP000198688">
    <property type="component" value="Chromosome I"/>
</dbReference>
<evidence type="ECO:0000313" key="1">
    <source>
        <dbReference type="EMBL" id="SDT52688.1"/>
    </source>
</evidence>
<accession>A0A1H2B3C9</accession>
<dbReference type="AlphaFoldDB" id="A0A1H2B3C9"/>
<evidence type="ECO:0000313" key="2">
    <source>
        <dbReference type="Proteomes" id="UP000198688"/>
    </source>
</evidence>
<name>A0A1H2B3C9_9ACTN</name>
<sequence>MNSLRDLAGAREAGQARRIGLAHPHAAALADRLLESPRSGTALEDEICALLGPLLTELGDLPAETYVGPDHLAIALIDELREQAEQAGPASDAAAVRAAEVLRAVAAIMPMPLRGRAGVEVAAPEAAGEVRWTRDRYGSRFAIVAPFTTPEGPVRWYLWDVDACDITPRPAHAGFYASPEEALAAWQVAAGAFAAGGTSWRRVDDSRLLAGLLPKPEEYGPLGGETAAQHAEYHRCRRLAELVLELPRVLVLDPVGTALDAGPKAFSAWLRTRPDRPDPEIFLIEELFESWPSEVPELFDTCSPHRVRAVTTQIRDEFHDGADDLLELLPAWVTWLADRTGLPAELRDRSLAELD</sequence>
<reference evidence="1 2" key="1">
    <citation type="submission" date="2016-10" db="EMBL/GenBank/DDBJ databases">
        <authorList>
            <person name="de Groot N.N."/>
        </authorList>
    </citation>
    <scope>NUCLEOTIDE SEQUENCE [LARGE SCALE GENOMIC DNA]</scope>
    <source>
        <strain evidence="1 2">DSM 43941</strain>
    </source>
</reference>
<keyword evidence="2" id="KW-1185">Reference proteome</keyword>